<sequence>RSYFKGWFLIDFLSTFPIDRIVEASMGDDGSGGSARALKLVRFARLFRLLKLARMLKLFKLAESAESSVEVSPLLIKLTSLCLKVCFLAHLVACLWHWLTTFDVGEDGCSSGRLGCDRPGHDVATTWIAKMGPGGDVDTDQEKYIAALYWVFTTMTTVGYGDIIPTNNLERAVAVWVMICGATVFGYIVGSVAELATSRPDPAVQCLVMLRHYCEEQNLSQTILRSVRRHYEFWYQEQSPFDYESEMLQKLPSPLRKDVILHIHKHVFAGVSLFRHPMPSWLQAIIVRMLEPQAYGPGELIIFPGEIVLQSDIFFVQAGECEAYLPLLNRPSAAPSRRKSLRTSIRNEEQLESKDQAAIETYGPGTMLGFEKLLGEASMMSFGCPQQAGVRATPKGVCFTFALRIPLLVDAQRANANLGFMLQEIVTQAVVKEGKRRLKERHRTGSQVFEEAASRCDPKIGSSRRTAGSTKTEEERVGHLATLQADKSLLRGATRDSNMSGAPVASPGPVPPFIVTVTPPVLLPPAIHSPPLSVASSNSGERPISPSPADVAHAPDVGDGLHSYGDGGGTGSSSQVPSPSNSITLQPGAWSLHAPQYTEEEEDAEVRRGQSQASRQSISSLY</sequence>
<evidence type="ECO:0000313" key="7">
    <source>
        <dbReference type="EMBL" id="CAE8692493.1"/>
    </source>
</evidence>
<feature type="non-terminal residue" evidence="7">
    <location>
        <position position="622"/>
    </location>
</feature>
<dbReference type="Gene3D" id="1.10.287.70">
    <property type="match status" value="1"/>
</dbReference>
<dbReference type="InterPro" id="IPR014710">
    <property type="entry name" value="RmlC-like_jellyroll"/>
</dbReference>
<dbReference type="EMBL" id="CAJNNW010027645">
    <property type="protein sequence ID" value="CAE8692493.1"/>
    <property type="molecule type" value="Genomic_DNA"/>
</dbReference>
<comment type="caution">
    <text evidence="7">The sequence shown here is derived from an EMBL/GenBank/DDBJ whole genome shotgun (WGS) entry which is preliminary data.</text>
</comment>
<dbReference type="InterPro" id="IPR018490">
    <property type="entry name" value="cNMP-bd_dom_sf"/>
</dbReference>
<protein>
    <recommendedName>
        <fullName evidence="6">Ion transport domain-containing protein</fullName>
    </recommendedName>
</protein>
<dbReference type="Proteomes" id="UP000626109">
    <property type="component" value="Unassembled WGS sequence"/>
</dbReference>
<feature type="domain" description="Ion transport" evidence="6">
    <location>
        <begin position="2"/>
        <end position="193"/>
    </location>
</feature>
<proteinExistence type="predicted"/>
<evidence type="ECO:0000256" key="4">
    <source>
        <dbReference type="ARBA" id="ARBA00023136"/>
    </source>
</evidence>
<evidence type="ECO:0000256" key="1">
    <source>
        <dbReference type="ARBA" id="ARBA00004141"/>
    </source>
</evidence>
<dbReference type="InterPro" id="IPR005821">
    <property type="entry name" value="Ion_trans_dom"/>
</dbReference>
<dbReference type="InterPro" id="IPR003938">
    <property type="entry name" value="K_chnl_volt-dep_EAG/ELK/ERG"/>
</dbReference>
<dbReference type="PANTHER" id="PTHR47823:SF9">
    <property type="entry name" value="CHROMOSOME UNDETERMINED SCAFFOLD_10, WHOLE GENOME SHOTGUN SEQUENCE"/>
    <property type="match status" value="1"/>
</dbReference>
<dbReference type="Gene3D" id="1.10.287.630">
    <property type="entry name" value="Helix hairpin bin"/>
    <property type="match status" value="1"/>
</dbReference>
<name>A0A813K2Z0_POLGL</name>
<dbReference type="GO" id="GO:0016020">
    <property type="term" value="C:membrane"/>
    <property type="evidence" value="ECO:0007669"/>
    <property type="project" value="UniProtKB-SubCell"/>
</dbReference>
<keyword evidence="3" id="KW-1133">Transmembrane helix</keyword>
<evidence type="ECO:0000256" key="5">
    <source>
        <dbReference type="SAM" id="MobiDB-lite"/>
    </source>
</evidence>
<dbReference type="PANTHER" id="PTHR47823">
    <property type="entry name" value="ION_TRANS DOMAIN-CONTAINING PROTEIN"/>
    <property type="match status" value="1"/>
</dbReference>
<dbReference type="AlphaFoldDB" id="A0A813K2Z0"/>
<dbReference type="PRINTS" id="PR01463">
    <property type="entry name" value="EAGCHANLFMLY"/>
</dbReference>
<evidence type="ECO:0000256" key="2">
    <source>
        <dbReference type="ARBA" id="ARBA00022692"/>
    </source>
</evidence>
<feature type="compositionally biased region" description="Low complexity" evidence="5">
    <location>
        <begin position="572"/>
        <end position="582"/>
    </location>
</feature>
<evidence type="ECO:0000313" key="8">
    <source>
        <dbReference type="Proteomes" id="UP000626109"/>
    </source>
</evidence>
<keyword evidence="4" id="KW-0472">Membrane</keyword>
<dbReference type="SUPFAM" id="SSF51206">
    <property type="entry name" value="cAMP-binding domain-like"/>
    <property type="match status" value="1"/>
</dbReference>
<feature type="region of interest" description="Disordered" evidence="5">
    <location>
        <begin position="533"/>
        <end position="622"/>
    </location>
</feature>
<evidence type="ECO:0000259" key="6">
    <source>
        <dbReference type="Pfam" id="PF00520"/>
    </source>
</evidence>
<reference evidence="7" key="1">
    <citation type="submission" date="2021-02" db="EMBL/GenBank/DDBJ databases">
        <authorList>
            <person name="Dougan E. K."/>
            <person name="Rhodes N."/>
            <person name="Thang M."/>
            <person name="Chan C."/>
        </authorList>
    </citation>
    <scope>NUCLEOTIDE SEQUENCE</scope>
</reference>
<feature type="compositionally biased region" description="Polar residues" evidence="5">
    <location>
        <begin position="609"/>
        <end position="622"/>
    </location>
</feature>
<accession>A0A813K2Z0</accession>
<gene>
    <name evidence="7" type="ORF">PGLA2088_LOCUS27897</name>
</gene>
<feature type="region of interest" description="Disordered" evidence="5">
    <location>
        <begin position="441"/>
        <end position="489"/>
    </location>
</feature>
<dbReference type="Gene3D" id="2.60.120.10">
    <property type="entry name" value="Jelly Rolls"/>
    <property type="match status" value="1"/>
</dbReference>
<dbReference type="GO" id="GO:0005249">
    <property type="term" value="F:voltage-gated potassium channel activity"/>
    <property type="evidence" value="ECO:0007669"/>
    <property type="project" value="InterPro"/>
</dbReference>
<comment type="subcellular location">
    <subcellularLocation>
        <location evidence="1">Membrane</location>
        <topology evidence="1">Multi-pass membrane protein</topology>
    </subcellularLocation>
</comment>
<organism evidence="7 8">
    <name type="scientific">Polarella glacialis</name>
    <name type="common">Dinoflagellate</name>
    <dbReference type="NCBI Taxonomy" id="89957"/>
    <lineage>
        <taxon>Eukaryota</taxon>
        <taxon>Sar</taxon>
        <taxon>Alveolata</taxon>
        <taxon>Dinophyceae</taxon>
        <taxon>Suessiales</taxon>
        <taxon>Suessiaceae</taxon>
        <taxon>Polarella</taxon>
    </lineage>
</organism>
<keyword evidence="2" id="KW-0812">Transmembrane</keyword>
<dbReference type="Pfam" id="PF00520">
    <property type="entry name" value="Ion_trans"/>
    <property type="match status" value="1"/>
</dbReference>
<evidence type="ECO:0000256" key="3">
    <source>
        <dbReference type="ARBA" id="ARBA00022989"/>
    </source>
</evidence>
<dbReference type="SUPFAM" id="SSF81324">
    <property type="entry name" value="Voltage-gated potassium channels"/>
    <property type="match status" value="1"/>
</dbReference>